<comment type="caution">
    <text evidence="10">The sequence shown here is derived from an EMBL/GenBank/DDBJ whole genome shotgun (WGS) entry which is preliminary data.</text>
</comment>
<evidence type="ECO:0000259" key="9">
    <source>
        <dbReference type="PROSITE" id="PS50237"/>
    </source>
</evidence>
<dbReference type="GO" id="GO:0008270">
    <property type="term" value="F:zinc ion binding"/>
    <property type="evidence" value="ECO:0007669"/>
    <property type="project" value="UniProtKB-KW"/>
</dbReference>
<dbReference type="OrthoDB" id="271273at2759"/>
<feature type="domain" description="RanBP2-type" evidence="8">
    <location>
        <begin position="94"/>
        <end position="123"/>
    </location>
</feature>
<gene>
    <name evidence="10" type="ORF">JG687_00003027</name>
</gene>
<dbReference type="GO" id="GO:0000209">
    <property type="term" value="P:protein polyubiquitination"/>
    <property type="evidence" value="ECO:0007669"/>
    <property type="project" value="TreeGrafter"/>
</dbReference>
<feature type="domain" description="HECT" evidence="9">
    <location>
        <begin position="964"/>
        <end position="1256"/>
    </location>
</feature>
<feature type="compositionally biased region" description="Low complexity" evidence="7">
    <location>
        <begin position="562"/>
        <end position="571"/>
    </location>
</feature>
<feature type="active site" description="Glycyl thioester intermediate" evidence="5">
    <location>
        <position position="1228"/>
    </location>
</feature>
<name>A0A8T1USV4_9STRA</name>
<dbReference type="Pfam" id="PF00641">
    <property type="entry name" value="Zn_ribbon_RanBP"/>
    <property type="match status" value="2"/>
</dbReference>
<dbReference type="PROSITE" id="PS50199">
    <property type="entry name" value="ZF_RANBP2_2"/>
    <property type="match status" value="2"/>
</dbReference>
<dbReference type="Pfam" id="PF00632">
    <property type="entry name" value="HECT"/>
    <property type="match status" value="1"/>
</dbReference>
<organism evidence="10 11">
    <name type="scientific">Phytophthora cactorum</name>
    <dbReference type="NCBI Taxonomy" id="29920"/>
    <lineage>
        <taxon>Eukaryota</taxon>
        <taxon>Sar</taxon>
        <taxon>Stramenopiles</taxon>
        <taxon>Oomycota</taxon>
        <taxon>Peronosporomycetes</taxon>
        <taxon>Peronosporales</taxon>
        <taxon>Peronosporaceae</taxon>
        <taxon>Phytophthora</taxon>
    </lineage>
</organism>
<dbReference type="EMBL" id="JAENGZ010000089">
    <property type="protein sequence ID" value="KAG6969729.1"/>
    <property type="molecule type" value="Genomic_DNA"/>
</dbReference>
<evidence type="ECO:0000256" key="3">
    <source>
        <dbReference type="ARBA" id="ARBA00022771"/>
    </source>
</evidence>
<evidence type="ECO:0000256" key="7">
    <source>
        <dbReference type="SAM" id="MobiDB-lite"/>
    </source>
</evidence>
<evidence type="ECO:0000313" key="10">
    <source>
        <dbReference type="EMBL" id="KAG6969729.1"/>
    </source>
</evidence>
<evidence type="ECO:0000256" key="5">
    <source>
        <dbReference type="PROSITE-ProRule" id="PRU00104"/>
    </source>
</evidence>
<keyword evidence="3 6" id="KW-0863">Zinc-finger</keyword>
<dbReference type="InterPro" id="IPR001876">
    <property type="entry name" value="Znf_RanBP2"/>
</dbReference>
<feature type="compositionally biased region" description="Basic residues" evidence="7">
    <location>
        <begin position="10"/>
        <end position="24"/>
    </location>
</feature>
<dbReference type="InterPro" id="IPR000569">
    <property type="entry name" value="HECT_dom"/>
</dbReference>
<feature type="region of interest" description="Disordered" evidence="7">
    <location>
        <begin position="1"/>
        <end position="55"/>
    </location>
</feature>
<feature type="domain" description="RanBP2-type" evidence="8">
    <location>
        <begin position="55"/>
        <end position="84"/>
    </location>
</feature>
<dbReference type="SMART" id="SM00119">
    <property type="entry name" value="HECTc"/>
    <property type="match status" value="1"/>
</dbReference>
<proteinExistence type="predicted"/>
<feature type="region of interest" description="Disordered" evidence="7">
    <location>
        <begin position="562"/>
        <end position="592"/>
    </location>
</feature>
<dbReference type="Proteomes" id="UP000688947">
    <property type="component" value="Unassembled WGS sequence"/>
</dbReference>
<protein>
    <submittedName>
        <fullName evidence="10">Uncharacterized protein</fullName>
    </submittedName>
</protein>
<feature type="region of interest" description="Disordered" evidence="7">
    <location>
        <begin position="329"/>
        <end position="376"/>
    </location>
</feature>
<sequence length="1261" mass="139401">MEQPSAPSRGGRKRRGGKRKRSTIRHNEDEERKTEEPPPKQEEEEKQEEKQEDKTPQKWSCPACTFLNEASRCFCEMCETPNPSPSVSCGLGAAASDWSCAACTMVNPAATRVCGVCGTLNPRPALPSGLSIRLSEALGGGGDESFSSSSEDSEDSDSDDEEEDTWTCTRCDTLSGGCMCPNCFAQRPKAARKAADEDKSKEKKQAKKRKRRKHEKLQERAKLAYGISICELKKLVLEPTGSRLVDTLQTLTHTLAMMDASADNEWADGPSFLIFSVDKNGRIQWKFDSLHDDLAEMVLHDSQCKLIESVEVYEGVTLNLALFGSPDAVGSGGNSDGKKKRKNNKRKRKASTQKQQPLESEGILQVEKPQDAKPKKTCSQLPKVNLVVGFRKCDASVASQDRIVVSSEFGLERVDRSKVSKDTAAPLLTQLDPSTQRYEPNAGVRKALLDIFSSFSGDSVSGASQKKKRRKLSPKALSEAAPWDIEKFIAFMLAVRGPPKHGHPGSNAKYCVTFSKFADPNTNRRLLKSDGFIALIVHECKDSVKSKLLLKFLRSRGYSEKSLTSAGSRSSSGDDEEEKDLPHDASKAAHAKISGKKALRQPVVLRGFPADQNVLKCVEDLRQENRARTDPISLTNDTSSSTVDTALPPWKLTYKLYCDFQVEWEAQSSSNTSAPDSLDSGAVSLESLAALESKPPARLLLHGIVTLDEMNTSSAAEASRWLSRIAAPQTGSDKVVVSDSVASAVRLLRYLFQSREDVASLDEALWTSPRLYNKLETQMQDVLSMCSGIYPPWCDELVTHCKFFFPRELREKLFRSTSFGCTRSLHWFRNQLNIEEGSTDSMPSMVGGGIYNQEISISPIPKERVKVHRENILQSAEAVMKMHAKRKAILDVVFVGEKGYGSGVTAAFYSTTAHALQVVTENQKNRYWIPGEDDAAEAVKAEARRIDDVGVADDATVIRHSNGLFPYPHRKPSPKLVERFRMMGRLAGKALMDERLLPLPLSPQFMKLVVGESFGSEELGDIFLSHGRILYSMYKASKKLVAGEQNVQIDQMDVQDWLEAVGFTFIDPFSQESLVAGGDDVAVTASNLTLYVRAVLELWLDSGIRAQVLAFREGISEVLPVGKLRLLFVPELISLLCGEEDIGWNVESLVKDTKLAHGYTKDSQPVQFFFEALEEMSATERRAFLLYATGCPNLPPGGFQALKPPFEVVRRVVDNLDVDRALPFARTCTNTLHLPAYSSKDVLVKQLAFAIANSRGVIDRD</sequence>
<reference evidence="10" key="1">
    <citation type="submission" date="2021-01" db="EMBL/GenBank/DDBJ databases">
        <title>Phytophthora aleatoria, a newly-described species from Pinus radiata is distinct from Phytophthora cactorum isolates based on comparative genomics.</title>
        <authorList>
            <person name="Mcdougal R."/>
            <person name="Panda P."/>
            <person name="Williams N."/>
            <person name="Studholme D.J."/>
        </authorList>
    </citation>
    <scope>NUCLEOTIDE SEQUENCE</scope>
    <source>
        <strain evidence="10">NZFS 3830</strain>
    </source>
</reference>
<dbReference type="PANTHER" id="PTHR45670:SF1">
    <property type="entry name" value="E3 UBIQUITIN-PROTEIN LIGASE HECTD1"/>
    <property type="match status" value="1"/>
</dbReference>
<dbReference type="PROSITE" id="PS01358">
    <property type="entry name" value="ZF_RANBP2_1"/>
    <property type="match status" value="2"/>
</dbReference>
<dbReference type="SMART" id="SM00547">
    <property type="entry name" value="ZnF_RBZ"/>
    <property type="match status" value="2"/>
</dbReference>
<dbReference type="InterPro" id="IPR045322">
    <property type="entry name" value="HECTD1/TRIP12-like"/>
</dbReference>
<feature type="region of interest" description="Disordered" evidence="7">
    <location>
        <begin position="191"/>
        <end position="217"/>
    </location>
</feature>
<feature type="compositionally biased region" description="Basic residues" evidence="7">
    <location>
        <begin position="338"/>
        <end position="351"/>
    </location>
</feature>
<keyword evidence="1" id="KW-0808">Transferase</keyword>
<evidence type="ECO:0000256" key="2">
    <source>
        <dbReference type="ARBA" id="ARBA00022723"/>
    </source>
</evidence>
<evidence type="ECO:0000313" key="11">
    <source>
        <dbReference type="Proteomes" id="UP000688947"/>
    </source>
</evidence>
<feature type="region of interest" description="Disordered" evidence="7">
    <location>
        <begin position="134"/>
        <end position="163"/>
    </location>
</feature>
<dbReference type="PANTHER" id="PTHR45670">
    <property type="entry name" value="E3 UBIQUITIN-PROTEIN LIGASE TRIP12"/>
    <property type="match status" value="1"/>
</dbReference>
<accession>A0A8T1USV4</accession>
<feature type="compositionally biased region" description="Basic residues" evidence="7">
    <location>
        <begin position="204"/>
        <end position="215"/>
    </location>
</feature>
<evidence type="ECO:0000259" key="8">
    <source>
        <dbReference type="PROSITE" id="PS50199"/>
    </source>
</evidence>
<dbReference type="GO" id="GO:0061630">
    <property type="term" value="F:ubiquitin protein ligase activity"/>
    <property type="evidence" value="ECO:0007669"/>
    <property type="project" value="InterPro"/>
</dbReference>
<dbReference type="GO" id="GO:0043161">
    <property type="term" value="P:proteasome-mediated ubiquitin-dependent protein catabolic process"/>
    <property type="evidence" value="ECO:0007669"/>
    <property type="project" value="TreeGrafter"/>
</dbReference>
<keyword evidence="2" id="KW-0479">Metal-binding</keyword>
<dbReference type="PROSITE" id="PS50237">
    <property type="entry name" value="HECT"/>
    <property type="match status" value="1"/>
</dbReference>
<evidence type="ECO:0000256" key="1">
    <source>
        <dbReference type="ARBA" id="ARBA00022679"/>
    </source>
</evidence>
<keyword evidence="4" id="KW-0862">Zinc</keyword>
<evidence type="ECO:0000256" key="6">
    <source>
        <dbReference type="PROSITE-ProRule" id="PRU00322"/>
    </source>
</evidence>
<evidence type="ECO:0000256" key="4">
    <source>
        <dbReference type="ARBA" id="ARBA00022833"/>
    </source>
</evidence>
<keyword evidence="5" id="KW-0833">Ubl conjugation pathway</keyword>
<dbReference type="AlphaFoldDB" id="A0A8T1USV4"/>
<dbReference type="VEuPathDB" id="FungiDB:PC110_g1683"/>
<feature type="compositionally biased region" description="Acidic residues" evidence="7">
    <location>
        <begin position="151"/>
        <end position="163"/>
    </location>
</feature>
<feature type="compositionally biased region" description="Basic and acidic residues" evidence="7">
    <location>
        <begin position="25"/>
        <end position="55"/>
    </location>
</feature>
<feature type="compositionally biased region" description="Basic and acidic residues" evidence="7">
    <location>
        <begin position="193"/>
        <end position="203"/>
    </location>
</feature>